<comment type="subcellular location">
    <subcellularLocation>
        <location evidence="1 7">Cell membrane</location>
        <topology evidence="1 7">Multi-pass membrane protein</topology>
    </subcellularLocation>
</comment>
<evidence type="ECO:0000313" key="12">
    <source>
        <dbReference type="Proteomes" id="UP000095003"/>
    </source>
</evidence>
<evidence type="ECO:0000256" key="5">
    <source>
        <dbReference type="ARBA" id="ARBA00022989"/>
    </source>
</evidence>
<dbReference type="EMBL" id="MCGI01000002">
    <property type="protein sequence ID" value="ODM11837.1"/>
    <property type="molecule type" value="Genomic_DNA"/>
</dbReference>
<dbReference type="Proteomes" id="UP000094067">
    <property type="component" value="Unassembled WGS sequence"/>
</dbReference>
<evidence type="ECO:0000256" key="2">
    <source>
        <dbReference type="ARBA" id="ARBA00022448"/>
    </source>
</evidence>
<dbReference type="SUPFAM" id="SSF161098">
    <property type="entry name" value="MetI-like"/>
    <property type="match status" value="1"/>
</dbReference>
<feature type="transmembrane region" description="Helical" evidence="7">
    <location>
        <begin position="121"/>
        <end position="140"/>
    </location>
</feature>
<dbReference type="EMBL" id="MCGH01000002">
    <property type="protein sequence ID" value="ODM07224.1"/>
    <property type="molecule type" value="Genomic_DNA"/>
</dbReference>
<evidence type="ECO:0000256" key="7">
    <source>
        <dbReference type="RuleBase" id="RU363032"/>
    </source>
</evidence>
<dbReference type="GO" id="GO:0005886">
    <property type="term" value="C:plasma membrane"/>
    <property type="evidence" value="ECO:0007669"/>
    <property type="project" value="UniProtKB-SubCell"/>
</dbReference>
<dbReference type="CDD" id="cd06261">
    <property type="entry name" value="TM_PBP2"/>
    <property type="match status" value="1"/>
</dbReference>
<dbReference type="RefSeq" id="WP_207648280.1">
    <property type="nucleotide sequence ID" value="NZ_BAABXS010000001.1"/>
</dbReference>
<dbReference type="Pfam" id="PF00528">
    <property type="entry name" value="BPD_transp_1"/>
    <property type="match status" value="1"/>
</dbReference>
<feature type="transmembrane region" description="Helical" evidence="7">
    <location>
        <begin position="161"/>
        <end position="183"/>
    </location>
</feature>
<evidence type="ECO:0000256" key="1">
    <source>
        <dbReference type="ARBA" id="ARBA00004651"/>
    </source>
</evidence>
<evidence type="ECO:0000256" key="4">
    <source>
        <dbReference type="ARBA" id="ARBA00022692"/>
    </source>
</evidence>
<dbReference type="PROSITE" id="PS50928">
    <property type="entry name" value="ABC_TM1"/>
    <property type="match status" value="1"/>
</dbReference>
<evidence type="ECO:0000259" key="8">
    <source>
        <dbReference type="PROSITE" id="PS50928"/>
    </source>
</evidence>
<feature type="transmembrane region" description="Helical" evidence="7">
    <location>
        <begin position="87"/>
        <end position="109"/>
    </location>
</feature>
<evidence type="ECO:0000256" key="3">
    <source>
        <dbReference type="ARBA" id="ARBA00022475"/>
    </source>
</evidence>
<evidence type="ECO:0000256" key="6">
    <source>
        <dbReference type="ARBA" id="ARBA00023136"/>
    </source>
</evidence>
<keyword evidence="3" id="KW-1003">Cell membrane</keyword>
<feature type="transmembrane region" description="Helical" evidence="7">
    <location>
        <begin position="54"/>
        <end position="75"/>
    </location>
</feature>
<comment type="caution">
    <text evidence="9">The sequence shown here is derived from an EMBL/GenBank/DDBJ whole genome shotgun (WGS) entry which is preliminary data.</text>
</comment>
<feature type="transmembrane region" description="Helical" evidence="7">
    <location>
        <begin position="219"/>
        <end position="240"/>
    </location>
</feature>
<reference evidence="11 12" key="1">
    <citation type="submission" date="2016-07" db="EMBL/GenBank/DDBJ databases">
        <title>Characterization of isolates of Eisenbergiella tayi derived from blood cultures, using whole genome sequencing.</title>
        <authorList>
            <person name="Burdz T."/>
            <person name="Wiebe D."/>
            <person name="Huynh C."/>
            <person name="Bernard K."/>
        </authorList>
    </citation>
    <scope>NUCLEOTIDE SEQUENCE [LARGE SCALE GENOMIC DNA]</scope>
    <source>
        <strain evidence="9 11">NML 110608</strain>
        <strain evidence="10 12">NML 120489</strain>
    </source>
</reference>
<name>A0A1E3AET2_9FIRM</name>
<dbReference type="InterPro" id="IPR035906">
    <property type="entry name" value="MetI-like_sf"/>
</dbReference>
<proteinExistence type="inferred from homology"/>
<evidence type="ECO:0000313" key="10">
    <source>
        <dbReference type="EMBL" id="ODM11837.1"/>
    </source>
</evidence>
<dbReference type="GO" id="GO:0055085">
    <property type="term" value="P:transmembrane transport"/>
    <property type="evidence" value="ECO:0007669"/>
    <property type="project" value="InterPro"/>
</dbReference>
<accession>A0A1E3AET2</accession>
<dbReference type="PATRIC" id="fig|1432052.3.peg.2703"/>
<evidence type="ECO:0000313" key="11">
    <source>
        <dbReference type="Proteomes" id="UP000094067"/>
    </source>
</evidence>
<dbReference type="PANTHER" id="PTHR43744:SF12">
    <property type="entry name" value="ABC TRANSPORTER PERMEASE PROTEIN MG189-RELATED"/>
    <property type="match status" value="1"/>
</dbReference>
<dbReference type="Proteomes" id="UP000095003">
    <property type="component" value="Unassembled WGS sequence"/>
</dbReference>
<dbReference type="AlphaFoldDB" id="A0A1E3AET2"/>
<keyword evidence="6 7" id="KW-0472">Membrane</keyword>
<keyword evidence="5 7" id="KW-1133">Transmembrane helix</keyword>
<evidence type="ECO:0000313" key="9">
    <source>
        <dbReference type="EMBL" id="ODM07224.1"/>
    </source>
</evidence>
<keyword evidence="4 7" id="KW-0812">Transmembrane</keyword>
<sequence length="255" mass="28313">MIFPFYWMLKTSFLTDSQALEMPPKLWFSFPLYFGNYKEVFELAATGRAICNSLFIAVVSTAGVLFTSSLAAFAFAKLRFPGEKKLFGLIFATMLIPSQVTLIPLYVVFSKIGWVDTHLPLIVPQIMVNAYGVFLIRQFMVSVPDSYIEAAKLDGAGYLRIYAGIMLPLCKPALVTLGMFTFVGNWNNFVGPLIYLNTEELFTLPLIINSFRSAYAVDWGLLMAGSTVAVLPLLLIYLFAQRSFIEGIAATGLKG</sequence>
<dbReference type="InterPro" id="IPR000515">
    <property type="entry name" value="MetI-like"/>
</dbReference>
<dbReference type="GeneID" id="93303847"/>
<gene>
    <name evidence="9" type="primary">araQ_75</name>
    <name evidence="10" type="synonym">araQ_64</name>
    <name evidence="10" type="ORF">BEH84_02452</name>
    <name evidence="9" type="ORF">BEI61_03114</name>
</gene>
<dbReference type="Gene3D" id="1.10.3720.10">
    <property type="entry name" value="MetI-like"/>
    <property type="match status" value="1"/>
</dbReference>
<organism evidence="9 11">
    <name type="scientific">Eisenbergiella tayi</name>
    <dbReference type="NCBI Taxonomy" id="1432052"/>
    <lineage>
        <taxon>Bacteria</taxon>
        <taxon>Bacillati</taxon>
        <taxon>Bacillota</taxon>
        <taxon>Clostridia</taxon>
        <taxon>Lachnospirales</taxon>
        <taxon>Lachnospiraceae</taxon>
        <taxon>Eisenbergiella</taxon>
    </lineage>
</organism>
<feature type="domain" description="ABC transmembrane type-1" evidence="8">
    <location>
        <begin position="50"/>
        <end position="240"/>
    </location>
</feature>
<dbReference type="PANTHER" id="PTHR43744">
    <property type="entry name" value="ABC TRANSPORTER PERMEASE PROTEIN MG189-RELATED-RELATED"/>
    <property type="match status" value="1"/>
</dbReference>
<keyword evidence="2 7" id="KW-0813">Transport</keyword>
<protein>
    <submittedName>
        <fullName evidence="9">L-arabinose transport system permease protein AraQ</fullName>
    </submittedName>
</protein>
<comment type="similarity">
    <text evidence="7">Belongs to the binding-protein-dependent transport system permease family.</text>
</comment>